<accession>A0A5C5WNS8</accession>
<dbReference type="InterPro" id="IPR029062">
    <property type="entry name" value="Class_I_gatase-like"/>
</dbReference>
<feature type="domain" description="Glutamine amidotransferase" evidence="2">
    <location>
        <begin position="3"/>
        <end position="184"/>
    </location>
</feature>
<dbReference type="Proteomes" id="UP000316598">
    <property type="component" value="Unassembled WGS sequence"/>
</dbReference>
<sequence length="210" mass="22851">MILLLDNYDSFVHNLARYFRCLGVATQVVRSDQIDVEGCRRLNPDAIVISPGPKRPEDAGCSIDVIRHFDSAVPILGVCLGHQAIGLAMGGRIIEVPPMHGIASLVTHNTEGLFAGCSNPTQVGRYHSLAIDPTSVPDCLQVTATSDDGIIMAVRHRQRPLLGVQFHPESILSEDGARLLENFANMSRCRVTNPIDLNAARLSFSRQETA</sequence>
<dbReference type="CDD" id="cd01743">
    <property type="entry name" value="GATase1_Anthranilate_Synthase"/>
    <property type="match status" value="1"/>
</dbReference>
<dbReference type="AlphaFoldDB" id="A0A5C5WNS8"/>
<dbReference type="EMBL" id="SJPI01000001">
    <property type="protein sequence ID" value="TWT52484.1"/>
    <property type="molecule type" value="Genomic_DNA"/>
</dbReference>
<dbReference type="InterPro" id="IPR006221">
    <property type="entry name" value="TrpG/PapA_dom"/>
</dbReference>
<dbReference type="EC" id="2.6.1.85" evidence="3"/>
<keyword evidence="1" id="KW-0315">Glutamine amidotransferase</keyword>
<protein>
    <submittedName>
        <fullName evidence="3">Aminodeoxychorismate synthase component 2</fullName>
        <ecNumber evidence="3">2.6.1.85</ecNumber>
    </submittedName>
</protein>
<dbReference type="SUPFAM" id="SSF52317">
    <property type="entry name" value="Class I glutamine amidotransferase-like"/>
    <property type="match status" value="1"/>
</dbReference>
<dbReference type="PRINTS" id="PR00096">
    <property type="entry name" value="GATASE"/>
</dbReference>
<dbReference type="GO" id="GO:0005829">
    <property type="term" value="C:cytosol"/>
    <property type="evidence" value="ECO:0007669"/>
    <property type="project" value="TreeGrafter"/>
</dbReference>
<name>A0A5C5WNS8_9BACT</name>
<evidence type="ECO:0000313" key="3">
    <source>
        <dbReference type="EMBL" id="TWT52484.1"/>
    </source>
</evidence>
<evidence type="ECO:0000313" key="4">
    <source>
        <dbReference type="Proteomes" id="UP000316598"/>
    </source>
</evidence>
<dbReference type="PANTHER" id="PTHR43418:SF4">
    <property type="entry name" value="MULTIFUNCTIONAL TRYPTOPHAN BIOSYNTHESIS PROTEIN"/>
    <property type="match status" value="1"/>
</dbReference>
<gene>
    <name evidence="3" type="primary">pabA</name>
    <name evidence="3" type="ORF">Pla22_01080</name>
</gene>
<dbReference type="InterPro" id="IPR017926">
    <property type="entry name" value="GATASE"/>
</dbReference>
<dbReference type="GO" id="GO:0004049">
    <property type="term" value="F:anthranilate synthase activity"/>
    <property type="evidence" value="ECO:0007669"/>
    <property type="project" value="TreeGrafter"/>
</dbReference>
<dbReference type="GO" id="GO:0000162">
    <property type="term" value="P:L-tryptophan biosynthetic process"/>
    <property type="evidence" value="ECO:0007669"/>
    <property type="project" value="TreeGrafter"/>
</dbReference>
<keyword evidence="3" id="KW-0032">Aminotransferase</keyword>
<dbReference type="GO" id="GO:0046820">
    <property type="term" value="F:4-amino-4-deoxychorismate synthase activity"/>
    <property type="evidence" value="ECO:0007669"/>
    <property type="project" value="UniProtKB-EC"/>
</dbReference>
<dbReference type="PRINTS" id="PR00097">
    <property type="entry name" value="ANTSNTHASEII"/>
</dbReference>
<reference evidence="3 4" key="1">
    <citation type="submission" date="2019-02" db="EMBL/GenBank/DDBJ databases">
        <title>Deep-cultivation of Planctomycetes and their phenomic and genomic characterization uncovers novel biology.</title>
        <authorList>
            <person name="Wiegand S."/>
            <person name="Jogler M."/>
            <person name="Boedeker C."/>
            <person name="Pinto D."/>
            <person name="Vollmers J."/>
            <person name="Rivas-Marin E."/>
            <person name="Kohn T."/>
            <person name="Peeters S.H."/>
            <person name="Heuer A."/>
            <person name="Rast P."/>
            <person name="Oberbeckmann S."/>
            <person name="Bunk B."/>
            <person name="Jeske O."/>
            <person name="Meyerdierks A."/>
            <person name="Storesund J.E."/>
            <person name="Kallscheuer N."/>
            <person name="Luecker S."/>
            <person name="Lage O.M."/>
            <person name="Pohl T."/>
            <person name="Merkel B.J."/>
            <person name="Hornburger P."/>
            <person name="Mueller R.-W."/>
            <person name="Bruemmer F."/>
            <person name="Labrenz M."/>
            <person name="Spormann A.M."/>
            <person name="Op Den Camp H."/>
            <person name="Overmann J."/>
            <person name="Amann R."/>
            <person name="Jetten M.S.M."/>
            <person name="Mascher T."/>
            <person name="Medema M.H."/>
            <person name="Devos D.P."/>
            <person name="Kaster A.-K."/>
            <person name="Ovreas L."/>
            <person name="Rohde M."/>
            <person name="Galperin M.Y."/>
            <person name="Jogler C."/>
        </authorList>
    </citation>
    <scope>NUCLEOTIDE SEQUENCE [LARGE SCALE GENOMIC DNA]</scope>
    <source>
        <strain evidence="3 4">Pla22</strain>
    </source>
</reference>
<dbReference type="NCBIfam" id="TIGR00566">
    <property type="entry name" value="trpG_papA"/>
    <property type="match status" value="1"/>
</dbReference>
<proteinExistence type="predicted"/>
<evidence type="ECO:0000256" key="1">
    <source>
        <dbReference type="ARBA" id="ARBA00022962"/>
    </source>
</evidence>
<dbReference type="Gene3D" id="3.40.50.880">
    <property type="match status" value="1"/>
</dbReference>
<keyword evidence="4" id="KW-1185">Reference proteome</keyword>
<dbReference type="InterPro" id="IPR050472">
    <property type="entry name" value="Anth_synth/Amidotransfase"/>
</dbReference>
<comment type="caution">
    <text evidence="3">The sequence shown here is derived from an EMBL/GenBank/DDBJ whole genome shotgun (WGS) entry which is preliminary data.</text>
</comment>
<organism evidence="3 4">
    <name type="scientific">Rubripirellula amarantea</name>
    <dbReference type="NCBI Taxonomy" id="2527999"/>
    <lineage>
        <taxon>Bacteria</taxon>
        <taxon>Pseudomonadati</taxon>
        <taxon>Planctomycetota</taxon>
        <taxon>Planctomycetia</taxon>
        <taxon>Pirellulales</taxon>
        <taxon>Pirellulaceae</taxon>
        <taxon>Rubripirellula</taxon>
    </lineage>
</organism>
<keyword evidence="3" id="KW-0808">Transferase</keyword>
<dbReference type="FunFam" id="3.40.50.880:FF:000003">
    <property type="entry name" value="Anthranilate synthase component II"/>
    <property type="match status" value="1"/>
</dbReference>
<dbReference type="PROSITE" id="PS51273">
    <property type="entry name" value="GATASE_TYPE_1"/>
    <property type="match status" value="1"/>
</dbReference>
<dbReference type="OrthoDB" id="9804328at2"/>
<dbReference type="Pfam" id="PF00117">
    <property type="entry name" value="GATase"/>
    <property type="match status" value="1"/>
</dbReference>
<dbReference type="PRINTS" id="PR00099">
    <property type="entry name" value="CPSGATASE"/>
</dbReference>
<evidence type="ECO:0000259" key="2">
    <source>
        <dbReference type="Pfam" id="PF00117"/>
    </source>
</evidence>
<dbReference type="PANTHER" id="PTHR43418">
    <property type="entry name" value="MULTIFUNCTIONAL TRYPTOPHAN BIOSYNTHESIS PROTEIN-RELATED"/>
    <property type="match status" value="1"/>
</dbReference>